<accession>A0AAE3M6I8</accession>
<dbReference type="EMBL" id="JAPDPJ010000044">
    <property type="protein sequence ID" value="MCW3788129.1"/>
    <property type="molecule type" value="Genomic_DNA"/>
</dbReference>
<gene>
    <name evidence="1" type="ORF">OM075_16750</name>
</gene>
<protein>
    <submittedName>
        <fullName evidence="1">Uncharacterized protein</fullName>
    </submittedName>
</protein>
<evidence type="ECO:0000313" key="1">
    <source>
        <dbReference type="EMBL" id="MCW3788129.1"/>
    </source>
</evidence>
<name>A0AAE3M6I8_9BACT</name>
<sequence length="195" mass="23386">MNNQLTIQNIFNELTKQYNIIEYQNLDLRYFDLVNMKENPRIVNTWQVNKGLNNFILCHVQYSYSYQVVDRIGGHQETDDSDYLFGFIATDIDFGHSYFRPETLMDKLIEFFSPTEIDFKEYKSFSKKFYVLTKDEKKLRSWISKDLVNLFEKTPKIEIEFKDKYCLFKLPKSVDIEETKLLCDFGLKLNKILNQ</sequence>
<keyword evidence="2" id="KW-1185">Reference proteome</keyword>
<proteinExistence type="predicted"/>
<dbReference type="AlphaFoldDB" id="A0AAE3M6I8"/>
<dbReference type="Proteomes" id="UP001209229">
    <property type="component" value="Unassembled WGS sequence"/>
</dbReference>
<evidence type="ECO:0000313" key="2">
    <source>
        <dbReference type="Proteomes" id="UP001209229"/>
    </source>
</evidence>
<dbReference type="RefSeq" id="WP_301191689.1">
    <property type="nucleotide sequence ID" value="NZ_JAPDPJ010000044.1"/>
</dbReference>
<comment type="caution">
    <text evidence="1">The sequence shown here is derived from an EMBL/GenBank/DDBJ whole genome shotgun (WGS) entry which is preliminary data.</text>
</comment>
<reference evidence="1" key="1">
    <citation type="submission" date="2022-10" db="EMBL/GenBank/DDBJ databases">
        <authorList>
            <person name="Yu W.X."/>
        </authorList>
    </citation>
    <scope>NUCLEOTIDE SEQUENCE</scope>
    <source>
        <strain evidence="1">AAT</strain>
    </source>
</reference>
<organism evidence="1 2">
    <name type="scientific">Plebeiibacterium sediminum</name>
    <dbReference type="NCBI Taxonomy" id="2992112"/>
    <lineage>
        <taxon>Bacteria</taxon>
        <taxon>Pseudomonadati</taxon>
        <taxon>Bacteroidota</taxon>
        <taxon>Bacteroidia</taxon>
        <taxon>Marinilabiliales</taxon>
        <taxon>Marinilabiliaceae</taxon>
        <taxon>Plebeiibacterium</taxon>
    </lineage>
</organism>